<comment type="caution">
    <text evidence="3">The sequence shown here is derived from an EMBL/GenBank/DDBJ whole genome shotgun (WGS) entry which is preliminary data.</text>
</comment>
<evidence type="ECO:0000256" key="1">
    <source>
        <dbReference type="SAM" id="MobiDB-lite"/>
    </source>
</evidence>
<feature type="region of interest" description="Disordered" evidence="1">
    <location>
        <begin position="230"/>
        <end position="262"/>
    </location>
</feature>
<name>A0A9P5K0S7_9AGAM</name>
<evidence type="ECO:0000256" key="2">
    <source>
        <dbReference type="SAM" id="Phobius"/>
    </source>
</evidence>
<evidence type="ECO:0000313" key="3">
    <source>
        <dbReference type="EMBL" id="KAF8473075.1"/>
    </source>
</evidence>
<reference evidence="3" key="1">
    <citation type="submission" date="2019-10" db="EMBL/GenBank/DDBJ databases">
        <authorList>
            <consortium name="DOE Joint Genome Institute"/>
            <person name="Kuo A."/>
            <person name="Miyauchi S."/>
            <person name="Kiss E."/>
            <person name="Drula E."/>
            <person name="Kohler A."/>
            <person name="Sanchez-Garcia M."/>
            <person name="Andreopoulos B."/>
            <person name="Barry K.W."/>
            <person name="Bonito G."/>
            <person name="Buee M."/>
            <person name="Carver A."/>
            <person name="Chen C."/>
            <person name="Cichocki N."/>
            <person name="Clum A."/>
            <person name="Culley D."/>
            <person name="Crous P.W."/>
            <person name="Fauchery L."/>
            <person name="Girlanda M."/>
            <person name="Hayes R."/>
            <person name="Keri Z."/>
            <person name="LaButti K."/>
            <person name="Lipzen A."/>
            <person name="Lombard V."/>
            <person name="Magnuson J."/>
            <person name="Maillard F."/>
            <person name="Morin E."/>
            <person name="Murat C."/>
            <person name="Nolan M."/>
            <person name="Ohm R."/>
            <person name="Pangilinan J."/>
            <person name="Pereira M."/>
            <person name="Perotto S."/>
            <person name="Peter M."/>
            <person name="Riley R."/>
            <person name="Sitrit Y."/>
            <person name="Stielow B."/>
            <person name="Szollosi G."/>
            <person name="Zifcakova L."/>
            <person name="Stursova M."/>
            <person name="Spatafora J.W."/>
            <person name="Tedersoo L."/>
            <person name="Vaario L.-M."/>
            <person name="Yamada A."/>
            <person name="Yan M."/>
            <person name="Wang P."/>
            <person name="Xu J."/>
            <person name="Bruns T."/>
            <person name="Baldrian P."/>
            <person name="Vilgalys R."/>
            <person name="Henrissat B."/>
            <person name="Grigoriev I.V."/>
            <person name="Hibbett D."/>
            <person name="Nagy L.G."/>
            <person name="Martin F.M."/>
        </authorList>
    </citation>
    <scope>NUCLEOTIDE SEQUENCE</scope>
    <source>
        <strain evidence="3">Prilba</strain>
    </source>
</reference>
<evidence type="ECO:0000313" key="4">
    <source>
        <dbReference type="Proteomes" id="UP000759537"/>
    </source>
</evidence>
<feature type="compositionally biased region" description="Polar residues" evidence="1">
    <location>
        <begin position="230"/>
        <end position="240"/>
    </location>
</feature>
<gene>
    <name evidence="3" type="ORF">DFH94DRAFT_149922</name>
</gene>
<dbReference type="Proteomes" id="UP000759537">
    <property type="component" value="Unassembled WGS sequence"/>
</dbReference>
<dbReference type="EMBL" id="WHVB01000019">
    <property type="protein sequence ID" value="KAF8473075.1"/>
    <property type="molecule type" value="Genomic_DNA"/>
</dbReference>
<organism evidence="3 4">
    <name type="scientific">Russula ochroleuca</name>
    <dbReference type="NCBI Taxonomy" id="152965"/>
    <lineage>
        <taxon>Eukaryota</taxon>
        <taxon>Fungi</taxon>
        <taxon>Dikarya</taxon>
        <taxon>Basidiomycota</taxon>
        <taxon>Agaricomycotina</taxon>
        <taxon>Agaricomycetes</taxon>
        <taxon>Russulales</taxon>
        <taxon>Russulaceae</taxon>
        <taxon>Russula</taxon>
    </lineage>
</organism>
<keyword evidence="2" id="KW-1133">Transmembrane helix</keyword>
<proteinExistence type="predicted"/>
<sequence>MDVTTPVHCQFLVSFSAVIILLSATAASLLIVFRIIAIWNRNKVVVTLAITVWGTSGAFHIQSVTRLRTVWLPGQSMCEPVKTESSVLSFIPMIIFDIVLLLIMFFGLLILRRHGGGTIGLTHLLWRQGVIWLALATATELPPVVLIILNSNNQYSILFQTPCLITMIIAATRMHRSLVDFASGSSNMGHENIQVSSLVFSKTKQADLASTTLHRVEIPMDPAFEQHQTAQIPNDHSSGISAESARSPPTASPSPVPWAQSV</sequence>
<dbReference type="OrthoDB" id="3197626at2759"/>
<keyword evidence="4" id="KW-1185">Reference proteome</keyword>
<keyword evidence="2" id="KW-0812">Transmembrane</keyword>
<dbReference type="AlphaFoldDB" id="A0A9P5K0S7"/>
<feature type="transmembrane region" description="Helical" evidence="2">
    <location>
        <begin position="45"/>
        <end position="67"/>
    </location>
</feature>
<feature type="transmembrane region" description="Helical" evidence="2">
    <location>
        <begin position="87"/>
        <end position="110"/>
    </location>
</feature>
<reference evidence="3" key="2">
    <citation type="journal article" date="2020" name="Nat. Commun.">
        <title>Large-scale genome sequencing of mycorrhizal fungi provides insights into the early evolution of symbiotic traits.</title>
        <authorList>
            <person name="Miyauchi S."/>
            <person name="Kiss E."/>
            <person name="Kuo A."/>
            <person name="Drula E."/>
            <person name="Kohler A."/>
            <person name="Sanchez-Garcia M."/>
            <person name="Morin E."/>
            <person name="Andreopoulos B."/>
            <person name="Barry K.W."/>
            <person name="Bonito G."/>
            <person name="Buee M."/>
            <person name="Carver A."/>
            <person name="Chen C."/>
            <person name="Cichocki N."/>
            <person name="Clum A."/>
            <person name="Culley D."/>
            <person name="Crous P.W."/>
            <person name="Fauchery L."/>
            <person name="Girlanda M."/>
            <person name="Hayes R.D."/>
            <person name="Keri Z."/>
            <person name="LaButti K."/>
            <person name="Lipzen A."/>
            <person name="Lombard V."/>
            <person name="Magnuson J."/>
            <person name="Maillard F."/>
            <person name="Murat C."/>
            <person name="Nolan M."/>
            <person name="Ohm R.A."/>
            <person name="Pangilinan J."/>
            <person name="Pereira M.F."/>
            <person name="Perotto S."/>
            <person name="Peter M."/>
            <person name="Pfister S."/>
            <person name="Riley R."/>
            <person name="Sitrit Y."/>
            <person name="Stielow J.B."/>
            <person name="Szollosi G."/>
            <person name="Zifcakova L."/>
            <person name="Stursova M."/>
            <person name="Spatafora J.W."/>
            <person name="Tedersoo L."/>
            <person name="Vaario L.M."/>
            <person name="Yamada A."/>
            <person name="Yan M."/>
            <person name="Wang P."/>
            <person name="Xu J."/>
            <person name="Bruns T."/>
            <person name="Baldrian P."/>
            <person name="Vilgalys R."/>
            <person name="Dunand C."/>
            <person name="Henrissat B."/>
            <person name="Grigoriev I.V."/>
            <person name="Hibbett D."/>
            <person name="Nagy L.G."/>
            <person name="Martin F.M."/>
        </authorList>
    </citation>
    <scope>NUCLEOTIDE SEQUENCE</scope>
    <source>
        <strain evidence="3">Prilba</strain>
    </source>
</reference>
<keyword evidence="2" id="KW-0472">Membrane</keyword>
<accession>A0A9P5K0S7</accession>
<protein>
    <submittedName>
        <fullName evidence="3">Uncharacterized protein</fullName>
    </submittedName>
</protein>
<feature type="transmembrane region" description="Helical" evidence="2">
    <location>
        <begin position="130"/>
        <end position="149"/>
    </location>
</feature>
<feature type="transmembrane region" description="Helical" evidence="2">
    <location>
        <begin position="12"/>
        <end position="33"/>
    </location>
</feature>